<comment type="caution">
    <text evidence="2">The sequence shown here is derived from an EMBL/GenBank/DDBJ whole genome shotgun (WGS) entry which is preliminary data.</text>
</comment>
<sequence length="179" mass="19047">MLAPRTGKVQGPKGPNGLKVCHDDGPNNLQGCTVSAGHESAPNTYCRDTYRLGTSDNNADAEGQLFRLQIHWVSTAPIAPNSPLEQSRALERQLAVGHEAGGVLQGGDDTDEGDKGNVEQEDQLVLTPRSSHGQADQGQESREDMLGKVLERGRTAKTSGTPPLPKCAADPRLIPPVHD</sequence>
<gene>
    <name evidence="2" type="ORF">MHUMG1_08432</name>
</gene>
<feature type="compositionally biased region" description="Basic and acidic residues" evidence="1">
    <location>
        <begin position="139"/>
        <end position="154"/>
    </location>
</feature>
<feature type="region of interest" description="Disordered" evidence="1">
    <location>
        <begin position="92"/>
        <end position="179"/>
    </location>
</feature>
<organism evidence="2 3">
    <name type="scientific">Metarhizium humberi</name>
    <dbReference type="NCBI Taxonomy" id="2596975"/>
    <lineage>
        <taxon>Eukaryota</taxon>
        <taxon>Fungi</taxon>
        <taxon>Dikarya</taxon>
        <taxon>Ascomycota</taxon>
        <taxon>Pezizomycotina</taxon>
        <taxon>Sordariomycetes</taxon>
        <taxon>Hypocreomycetidae</taxon>
        <taxon>Hypocreales</taxon>
        <taxon>Clavicipitaceae</taxon>
        <taxon>Metarhizium</taxon>
    </lineage>
</organism>
<proteinExistence type="predicted"/>
<feature type="compositionally biased region" description="Polar residues" evidence="1">
    <location>
        <begin position="128"/>
        <end position="138"/>
    </location>
</feature>
<feature type="region of interest" description="Disordered" evidence="1">
    <location>
        <begin position="1"/>
        <end position="22"/>
    </location>
</feature>
<dbReference type="Proteomes" id="UP000764110">
    <property type="component" value="Unassembled WGS sequence"/>
</dbReference>
<dbReference type="EMBL" id="JACEFI010000019">
    <property type="protein sequence ID" value="KAH0593682.1"/>
    <property type="molecule type" value="Genomic_DNA"/>
</dbReference>
<evidence type="ECO:0000313" key="2">
    <source>
        <dbReference type="EMBL" id="KAH0593682.1"/>
    </source>
</evidence>
<evidence type="ECO:0000313" key="3">
    <source>
        <dbReference type="Proteomes" id="UP000764110"/>
    </source>
</evidence>
<dbReference type="AlphaFoldDB" id="A0A9P8M538"/>
<reference evidence="2 3" key="1">
    <citation type="submission" date="2020-07" db="EMBL/GenBank/DDBJ databases">
        <title>Metarhizium humberi genome.</title>
        <authorList>
            <person name="Lysoe E."/>
        </authorList>
    </citation>
    <scope>NUCLEOTIDE SEQUENCE [LARGE SCALE GENOMIC DNA]</scope>
    <source>
        <strain evidence="2 3">ESALQ1638</strain>
    </source>
</reference>
<name>A0A9P8M538_9HYPO</name>
<evidence type="ECO:0000256" key="1">
    <source>
        <dbReference type="SAM" id="MobiDB-lite"/>
    </source>
</evidence>
<accession>A0A9P8M538</accession>
<keyword evidence="3" id="KW-1185">Reference proteome</keyword>
<protein>
    <submittedName>
        <fullName evidence="2">Uncharacterized protein</fullName>
    </submittedName>
</protein>